<name>A0AAC9PXH2_9FLAO</name>
<dbReference type="Proteomes" id="UP000187506">
    <property type="component" value="Chromosome"/>
</dbReference>
<dbReference type="KEGG" id="lvn:BWR22_11605"/>
<sequence length="444" mass="51992">MLNKLQVFINKHALIILLIYALIARIFIALLYNNISIFPDSQDYIVLGNLLSQFNIENYAGNRTPGYSLLIAIANNSLLVTIFFQLCLGVLSTYFLFDFSLRKTKNKTTAFWITFITTSFLHFLFYEFAILTETLTVFLVIFSFWIIENYKLFMAETSKKYYLLLSIILSWLYLTKPLFIYFSLGFALFYLVKHFRSNLKHTILKSMLVILIPFLTYFSWNNFNKKNIGYFTNTYYFGINLAQTATSFFDKAPDEDALIRDIFTRKRDSIAAFAPKKLPMSVWFAYDELIEKTELSPQDLSAELGRISKTLFKEHPDLYAKQVFKSFYLFFGNADSMKWNYKKFANSKAKILFGLFWSQIQKHILILFNILFIIFSLKTLFLFFKTKCKVFNFNLFIVCIVFSGALAQALVAFGSNSRFAFPFLPLIVYFVVINFLDLKSKYFT</sequence>
<evidence type="ECO:0000256" key="5">
    <source>
        <dbReference type="ARBA" id="ARBA00022692"/>
    </source>
</evidence>
<evidence type="ECO:0000256" key="7">
    <source>
        <dbReference type="ARBA" id="ARBA00023136"/>
    </source>
</evidence>
<feature type="transmembrane region" description="Helical" evidence="8">
    <location>
        <begin position="364"/>
        <end position="384"/>
    </location>
</feature>
<keyword evidence="2" id="KW-1003">Cell membrane</keyword>
<organism evidence="9 10">
    <name type="scientific">Lacinutrix venerupis</name>
    <dbReference type="NCBI Taxonomy" id="1486034"/>
    <lineage>
        <taxon>Bacteria</taxon>
        <taxon>Pseudomonadati</taxon>
        <taxon>Bacteroidota</taxon>
        <taxon>Flavobacteriia</taxon>
        <taxon>Flavobacteriales</taxon>
        <taxon>Flavobacteriaceae</taxon>
        <taxon>Lacinutrix</taxon>
    </lineage>
</organism>
<dbReference type="EMBL" id="CP019352">
    <property type="protein sequence ID" value="APY00925.1"/>
    <property type="molecule type" value="Genomic_DNA"/>
</dbReference>
<keyword evidence="10" id="KW-1185">Reference proteome</keyword>
<gene>
    <name evidence="9" type="ORF">BWR22_11605</name>
</gene>
<evidence type="ECO:0000313" key="10">
    <source>
        <dbReference type="Proteomes" id="UP000187506"/>
    </source>
</evidence>
<feature type="transmembrane region" description="Helical" evidence="8">
    <location>
        <begin position="203"/>
        <end position="220"/>
    </location>
</feature>
<dbReference type="PANTHER" id="PTHR33908">
    <property type="entry name" value="MANNOSYLTRANSFERASE YKCB-RELATED"/>
    <property type="match status" value="1"/>
</dbReference>
<evidence type="ECO:0000256" key="3">
    <source>
        <dbReference type="ARBA" id="ARBA00022676"/>
    </source>
</evidence>
<feature type="transmembrane region" description="Helical" evidence="8">
    <location>
        <begin position="12"/>
        <end position="32"/>
    </location>
</feature>
<dbReference type="GO" id="GO:0016763">
    <property type="term" value="F:pentosyltransferase activity"/>
    <property type="evidence" value="ECO:0007669"/>
    <property type="project" value="TreeGrafter"/>
</dbReference>
<evidence type="ECO:0000256" key="4">
    <source>
        <dbReference type="ARBA" id="ARBA00022679"/>
    </source>
</evidence>
<feature type="transmembrane region" description="Helical" evidence="8">
    <location>
        <begin position="69"/>
        <end position="97"/>
    </location>
</feature>
<feature type="transmembrane region" description="Helical" evidence="8">
    <location>
        <begin position="419"/>
        <end position="438"/>
    </location>
</feature>
<reference evidence="9 10" key="1">
    <citation type="submission" date="2017-01" db="EMBL/GenBank/DDBJ databases">
        <title>Complete genome of Lacinutrix venerupis DOK2-8 isolated from seawater in Dokdo.</title>
        <authorList>
            <person name="Chi W.-J."/>
            <person name="Kim J.H."/>
        </authorList>
    </citation>
    <scope>NUCLEOTIDE SEQUENCE [LARGE SCALE GENOMIC DNA]</scope>
    <source>
        <strain evidence="9 10">DOK2-8</strain>
    </source>
</reference>
<dbReference type="AlphaFoldDB" id="A0AAC9PXH2"/>
<dbReference type="GO" id="GO:0005886">
    <property type="term" value="C:plasma membrane"/>
    <property type="evidence" value="ECO:0007669"/>
    <property type="project" value="UniProtKB-SubCell"/>
</dbReference>
<dbReference type="InterPro" id="IPR050297">
    <property type="entry name" value="LipidA_mod_glycosyltrf_83"/>
</dbReference>
<proteinExistence type="predicted"/>
<keyword evidence="3" id="KW-0328">Glycosyltransferase</keyword>
<evidence type="ECO:0000256" key="2">
    <source>
        <dbReference type="ARBA" id="ARBA00022475"/>
    </source>
</evidence>
<evidence type="ECO:0000313" key="9">
    <source>
        <dbReference type="EMBL" id="APY00925.1"/>
    </source>
</evidence>
<evidence type="ECO:0000256" key="1">
    <source>
        <dbReference type="ARBA" id="ARBA00004651"/>
    </source>
</evidence>
<evidence type="ECO:0000256" key="6">
    <source>
        <dbReference type="ARBA" id="ARBA00022989"/>
    </source>
</evidence>
<feature type="transmembrane region" description="Helical" evidence="8">
    <location>
        <begin position="109"/>
        <end position="142"/>
    </location>
</feature>
<feature type="transmembrane region" description="Helical" evidence="8">
    <location>
        <begin position="391"/>
        <end position="413"/>
    </location>
</feature>
<evidence type="ECO:0008006" key="11">
    <source>
        <dbReference type="Google" id="ProtNLM"/>
    </source>
</evidence>
<keyword evidence="5 8" id="KW-0812">Transmembrane</keyword>
<keyword evidence="6 8" id="KW-1133">Transmembrane helix</keyword>
<protein>
    <recommendedName>
        <fullName evidence="11">Dolichyl-phosphate-mannose-protein mannosyltransferase</fullName>
    </recommendedName>
</protein>
<keyword evidence="4" id="KW-0808">Transferase</keyword>
<comment type="subcellular location">
    <subcellularLocation>
        <location evidence="1">Cell membrane</location>
        <topology evidence="1">Multi-pass membrane protein</topology>
    </subcellularLocation>
</comment>
<feature type="transmembrane region" description="Helical" evidence="8">
    <location>
        <begin position="162"/>
        <end position="191"/>
    </location>
</feature>
<evidence type="ECO:0000256" key="8">
    <source>
        <dbReference type="SAM" id="Phobius"/>
    </source>
</evidence>
<keyword evidence="7 8" id="KW-0472">Membrane</keyword>
<dbReference type="RefSeq" id="WP_076733829.1">
    <property type="nucleotide sequence ID" value="NZ_CP019352.1"/>
</dbReference>
<dbReference type="PANTHER" id="PTHR33908:SF11">
    <property type="entry name" value="MEMBRANE PROTEIN"/>
    <property type="match status" value="1"/>
</dbReference>
<accession>A0AAC9PXH2</accession>
<dbReference type="GO" id="GO:0009103">
    <property type="term" value="P:lipopolysaccharide biosynthetic process"/>
    <property type="evidence" value="ECO:0007669"/>
    <property type="project" value="UniProtKB-ARBA"/>
</dbReference>